<sequence length="30" mass="3185">MLNLGSNQIYRSGCKIGVSSTDEGVPRCAQ</sequence>
<protein>
    <submittedName>
        <fullName evidence="1">Uncharacterized protein</fullName>
    </submittedName>
</protein>
<dbReference type="Proteomes" id="UP000245910">
    <property type="component" value="Chromosome II"/>
</dbReference>
<reference evidence="2" key="1">
    <citation type="submission" date="2014-10" db="EMBL/GenBank/DDBJ databases">
        <authorList>
            <person name="King R."/>
        </authorList>
    </citation>
    <scope>NUCLEOTIDE SEQUENCE [LARGE SCALE GENOMIC DNA]</scope>
    <source>
        <strain evidence="2">A3/5</strain>
    </source>
</reference>
<keyword evidence="2" id="KW-1185">Reference proteome</keyword>
<evidence type="ECO:0000313" key="2">
    <source>
        <dbReference type="Proteomes" id="UP000245910"/>
    </source>
</evidence>
<dbReference type="EMBL" id="LN649230">
    <property type="protein sequence ID" value="CEI60430.1"/>
    <property type="molecule type" value="Genomic_DNA"/>
</dbReference>
<organism evidence="1 2">
    <name type="scientific">Fusarium venenatum</name>
    <dbReference type="NCBI Taxonomy" id="56646"/>
    <lineage>
        <taxon>Eukaryota</taxon>
        <taxon>Fungi</taxon>
        <taxon>Dikarya</taxon>
        <taxon>Ascomycota</taxon>
        <taxon>Pezizomycotina</taxon>
        <taxon>Sordariomycetes</taxon>
        <taxon>Hypocreomycetidae</taxon>
        <taxon>Hypocreales</taxon>
        <taxon>Nectriaceae</taxon>
        <taxon>Fusarium</taxon>
    </lineage>
</organism>
<dbReference type="AlphaFoldDB" id="A0A2L2TJJ5"/>
<name>A0A2L2TJJ5_9HYPO</name>
<proteinExistence type="predicted"/>
<accession>A0A2L2TJJ5</accession>
<evidence type="ECO:0000313" key="1">
    <source>
        <dbReference type="EMBL" id="CEI60430.1"/>
    </source>
</evidence>